<dbReference type="InterPro" id="IPR032010">
    <property type="entry name" value="APD1-4_M"/>
</dbReference>
<dbReference type="EMBL" id="JARGEI010000026">
    <property type="protein sequence ID" value="KAJ8708248.1"/>
    <property type="molecule type" value="Genomic_DNA"/>
</dbReference>
<feature type="compositionally biased region" description="Basic and acidic residues" evidence="1">
    <location>
        <begin position="237"/>
        <end position="246"/>
    </location>
</feature>
<dbReference type="PANTHER" id="PTHR39077">
    <property type="entry name" value="DUF4793 DOMAIN-CONTAINING PROTEIN"/>
    <property type="match status" value="1"/>
</dbReference>
<evidence type="ECO:0008006" key="7">
    <source>
        <dbReference type="Google" id="ProtNLM"/>
    </source>
</evidence>
<keyword evidence="6" id="KW-1185">Reference proteome</keyword>
<gene>
    <name evidence="5" type="ORF">PYW07_010373</name>
</gene>
<protein>
    <recommendedName>
        <fullName evidence="7">E3 ubiquitin-protein ligase APD1-4 middle domain-containing protein</fullName>
    </recommendedName>
</protein>
<dbReference type="Proteomes" id="UP001231518">
    <property type="component" value="Chromosome 25"/>
</dbReference>
<feature type="transmembrane region" description="Helical" evidence="2">
    <location>
        <begin position="39"/>
        <end position="60"/>
    </location>
</feature>
<sequence>MDPQELVPLESGLRAPRGVHGTRNCYLAPRTCYTVPLRLCRLLSLLICLPCLFLMVPLYLRYRVYSGQMYPMSMTDMRLIDSKISPTWCQTQVVRSNTTFNAFVVPGQPELTEDLVPVSMTRELELEDDMKEYWGFYLLKGSSVTVSACVRELELEDDMKEYWGFYLLKGSSVTVSACVSYPGASLIMIKGYKHLQECAYIGDDSSEEVDEIMEAYSLGLMSEAAKDEKLKELGFVKGKTNDPDTMRRHKSGVSFHDPNKKENETSSPSADSLATVDVTDHDPKELREILERLHALREAAKAQIAKNYKPPPNLMELHAANRHRDVNVDKNERNNLVFQDLNGNSSIVPITSENNSTETGPKNVADNIFVGTNHNDTKVKFNNTVVDTKLDTVKDDVKNIEEGTEILGEETDINEEETTVRTEDSREVEDNDEGLEDNSLMEVTEVAEVFTSVQNPTEPNSKEVFEDVLHMLQALGDKGKRVLIKLHKSMGVEYQDKATSKPKTDIMSVVTGSGEELDRLRKVLVEAIDEEKNRGEREQKRRDAVEQARRKRESMLPRIELVKEFNENDEERNHAAEEDVDGYADTHVKVNETSPLDMSNSEFWSSFSSSEEALLECEGLILNLPLTPHKHCHKGASEAEGTTAAKANALTYRVPANGYYFFVFNSENEMQVNYIRARFDLQKTKYDVARTKLRECTNSTERCDLSLDIFSSQKVVLEVPLRNNDSLWNEQFVIISECEPRTSVYIACVIAVPILILVFAHQ</sequence>
<name>A0AAD7YA28_MYTSE</name>
<evidence type="ECO:0000256" key="1">
    <source>
        <dbReference type="SAM" id="MobiDB-lite"/>
    </source>
</evidence>
<feature type="region of interest" description="Disordered" evidence="1">
    <location>
        <begin position="237"/>
        <end position="280"/>
    </location>
</feature>
<keyword evidence="2" id="KW-0812">Transmembrane</keyword>
<evidence type="ECO:0000259" key="3">
    <source>
        <dbReference type="Pfam" id="PF16040"/>
    </source>
</evidence>
<evidence type="ECO:0000259" key="4">
    <source>
        <dbReference type="Pfam" id="PF16041"/>
    </source>
</evidence>
<evidence type="ECO:0000313" key="6">
    <source>
        <dbReference type="Proteomes" id="UP001231518"/>
    </source>
</evidence>
<proteinExistence type="predicted"/>
<evidence type="ECO:0000313" key="5">
    <source>
        <dbReference type="EMBL" id="KAJ8708248.1"/>
    </source>
</evidence>
<evidence type="ECO:0000256" key="2">
    <source>
        <dbReference type="SAM" id="Phobius"/>
    </source>
</evidence>
<organism evidence="5 6">
    <name type="scientific">Mythimna separata</name>
    <name type="common">Oriental armyworm</name>
    <name type="synonym">Pseudaletia separata</name>
    <dbReference type="NCBI Taxonomy" id="271217"/>
    <lineage>
        <taxon>Eukaryota</taxon>
        <taxon>Metazoa</taxon>
        <taxon>Ecdysozoa</taxon>
        <taxon>Arthropoda</taxon>
        <taxon>Hexapoda</taxon>
        <taxon>Insecta</taxon>
        <taxon>Pterygota</taxon>
        <taxon>Neoptera</taxon>
        <taxon>Endopterygota</taxon>
        <taxon>Lepidoptera</taxon>
        <taxon>Glossata</taxon>
        <taxon>Ditrysia</taxon>
        <taxon>Noctuoidea</taxon>
        <taxon>Noctuidae</taxon>
        <taxon>Noctuinae</taxon>
        <taxon>Hadenini</taxon>
        <taxon>Mythimna</taxon>
    </lineage>
</organism>
<dbReference type="Pfam" id="PF16041">
    <property type="entry name" value="APD1-4_M"/>
    <property type="match status" value="1"/>
</dbReference>
<feature type="domain" description="E3 ubiquitin-protein ligase APD1-4 middle" evidence="4">
    <location>
        <begin position="650"/>
        <end position="759"/>
    </location>
</feature>
<dbReference type="AlphaFoldDB" id="A0AAD7YA28"/>
<dbReference type="Pfam" id="PF16040">
    <property type="entry name" value="APD1-4_N"/>
    <property type="match status" value="2"/>
</dbReference>
<comment type="caution">
    <text evidence="5">The sequence shown here is derived from an EMBL/GenBank/DDBJ whole genome shotgun (WGS) entry which is preliminary data.</text>
</comment>
<feature type="domain" description="E3 ubiquitin-protein ligase APD1-4 N-terminal" evidence="3">
    <location>
        <begin position="152"/>
        <end position="195"/>
    </location>
</feature>
<keyword evidence="2" id="KW-1133">Transmembrane helix</keyword>
<keyword evidence="2" id="KW-0472">Membrane</keyword>
<feature type="transmembrane region" description="Helical" evidence="2">
    <location>
        <begin position="742"/>
        <end position="760"/>
    </location>
</feature>
<dbReference type="PANTHER" id="PTHR39077:SF1">
    <property type="entry name" value="E3 UBIQUITIN-PROTEIN LIGASE APD1-4 MIDDLE DOMAIN-CONTAINING PROTEIN"/>
    <property type="match status" value="1"/>
</dbReference>
<feature type="domain" description="E3 ubiquitin-protein ligase APD1-4 N-terminal" evidence="3">
    <location>
        <begin position="97"/>
        <end position="151"/>
    </location>
</feature>
<dbReference type="InterPro" id="IPR032008">
    <property type="entry name" value="APD1-4_N"/>
</dbReference>
<reference evidence="5" key="1">
    <citation type="submission" date="2023-03" db="EMBL/GenBank/DDBJ databases">
        <title>Chromosome-level genomes of two armyworms, Mythimna separata and Mythimna loreyi, provide insights into the biosynthesis and reception of sex pheromones.</title>
        <authorList>
            <person name="Zhao H."/>
        </authorList>
    </citation>
    <scope>NUCLEOTIDE SEQUENCE</scope>
    <source>
        <strain evidence="5">BeijingLab</strain>
        <tissue evidence="5">Pupa</tissue>
    </source>
</reference>
<accession>A0AAD7YA28</accession>